<dbReference type="EMBL" id="VXIV02003185">
    <property type="protein sequence ID" value="KAF6020221.1"/>
    <property type="molecule type" value="Genomic_DNA"/>
</dbReference>
<evidence type="ECO:0000259" key="3">
    <source>
        <dbReference type="PROSITE" id="PS50097"/>
    </source>
</evidence>
<comment type="caution">
    <text evidence="4">The sequence shown here is derived from an EMBL/GenBank/DDBJ whole genome shotgun (WGS) entry which is preliminary data.</text>
</comment>
<evidence type="ECO:0000313" key="4">
    <source>
        <dbReference type="EMBL" id="KAF6020221.1"/>
    </source>
</evidence>
<dbReference type="CDD" id="cd18506">
    <property type="entry name" value="BACK2_LZTR1"/>
    <property type="match status" value="1"/>
</dbReference>
<dbReference type="InterPro" id="IPR011333">
    <property type="entry name" value="SKP1/BTB/POZ_sf"/>
</dbReference>
<name>A0A7J7J3J5_BUGNE</name>
<dbReference type="Gene3D" id="3.30.710.10">
    <property type="entry name" value="Potassium Channel Kv1.1, Chain A"/>
    <property type="match status" value="2"/>
</dbReference>
<evidence type="ECO:0000313" key="5">
    <source>
        <dbReference type="Proteomes" id="UP000593567"/>
    </source>
</evidence>
<dbReference type="PANTHER" id="PTHR46376">
    <property type="entry name" value="LEUCINE-ZIPPER-LIKE TRANSCRIPTIONAL REGULATOR 1"/>
    <property type="match status" value="1"/>
</dbReference>
<dbReference type="Pfam" id="PF24681">
    <property type="entry name" value="Kelch_KLHDC2_KLHL20_DRC7"/>
    <property type="match status" value="2"/>
</dbReference>
<accession>A0A7J7J3J5</accession>
<dbReference type="Proteomes" id="UP000593567">
    <property type="component" value="Unassembled WGS sequence"/>
</dbReference>
<dbReference type="PANTHER" id="PTHR46376:SF1">
    <property type="entry name" value="LEUCINE-ZIPPER-LIKE TRANSCRIPTIONAL REGULATOR 1"/>
    <property type="match status" value="1"/>
</dbReference>
<dbReference type="InterPro" id="IPR000210">
    <property type="entry name" value="BTB/POZ_dom"/>
</dbReference>
<dbReference type="InterPro" id="IPR051568">
    <property type="entry name" value="LZTR1/Attractin"/>
</dbReference>
<dbReference type="AlphaFoldDB" id="A0A7J7J3J5"/>
<feature type="domain" description="BTB" evidence="3">
    <location>
        <begin position="362"/>
        <end position="433"/>
    </location>
</feature>
<protein>
    <recommendedName>
        <fullName evidence="3">BTB domain-containing protein</fullName>
    </recommendedName>
</protein>
<organism evidence="4 5">
    <name type="scientific">Bugula neritina</name>
    <name type="common">Brown bryozoan</name>
    <name type="synonym">Sertularia neritina</name>
    <dbReference type="NCBI Taxonomy" id="10212"/>
    <lineage>
        <taxon>Eukaryota</taxon>
        <taxon>Metazoa</taxon>
        <taxon>Spiralia</taxon>
        <taxon>Lophotrochozoa</taxon>
        <taxon>Bryozoa</taxon>
        <taxon>Gymnolaemata</taxon>
        <taxon>Cheilostomatida</taxon>
        <taxon>Flustrina</taxon>
        <taxon>Buguloidea</taxon>
        <taxon>Bugulidae</taxon>
        <taxon>Bugula</taxon>
    </lineage>
</organism>
<sequence length="751" mass="84345">MDAYDSASLNLDLGQQDSGKVNAWKCMPECDEFVGARRSKHTAVAYKGAIYVFGGDNGRCMLNDLVRYDVQEKSWGRALSIDAPPPRYHHTASLYNGSMFIFGGYTGDIHSNSNLTNKNDLHEYKFGSGQWTEWKFTSRRPVPRAAHGAAVYSDKLWIFAGYDGNARLNDMWTVSLEGGHHPTRQWQQVDQQGNIPPTCCNFALAVCDDHMYVFSGQSGARITNHLYQFNFTTHIWSRVSTDHIVQGGPQPPKKRYGHTMVSFDRCLYIFGGATGQILPNDIHCYDLVNKTWDIVTPADTAATPSGRLFHAATVVADSMYIFGGTVDNNVRSSEIFKFQFSTYPKCTLLTDFERLLNSGDFCDISFLIGPEKEVVKAHSAFVAARSPILRARLLESTKCPETGLREVVFENTSAQAFKFLLSYIYSDAIHPTRNGEDPASAEVIKTLVDVYNLSCQLSMKRLELLCVRYLQSHINLCNVLTTLTYASSLDLLYIKEYCMRFIVKGGNMKEVVMSADFEELPKTLIVEVVRSSLTQSSMGLTSSGSSTQLTEIPDTSNVVNDMKNFLRSHGHEFCDLTLVLKDEKIPAHMAVLAARSKYFEAMFRNFMPSDGCVNIAIGDMVPSRQAFDSLLRYIYYGEVAMPPADSLYLFPAPHFYNFSNNRLQAYCKQNLEMNVSTENVLQVLETAHGIGSADMKKHALDLIAQRFNMIAQLPQLQSLSKELLLEILYTLAQHERNASHDVYQDIVNDVL</sequence>
<keyword evidence="1" id="KW-0880">Kelch repeat</keyword>
<dbReference type="OrthoDB" id="10250130at2759"/>
<evidence type="ECO:0000256" key="1">
    <source>
        <dbReference type="ARBA" id="ARBA00022441"/>
    </source>
</evidence>
<keyword evidence="5" id="KW-1185">Reference proteome</keyword>
<dbReference type="GO" id="GO:0005794">
    <property type="term" value="C:Golgi apparatus"/>
    <property type="evidence" value="ECO:0007669"/>
    <property type="project" value="TreeGrafter"/>
</dbReference>
<dbReference type="SMART" id="SM00225">
    <property type="entry name" value="BTB"/>
    <property type="match status" value="2"/>
</dbReference>
<reference evidence="4" key="1">
    <citation type="submission" date="2020-06" db="EMBL/GenBank/DDBJ databases">
        <title>Draft genome of Bugula neritina, a colonial animal packing powerful symbionts and potential medicines.</title>
        <authorList>
            <person name="Rayko M."/>
        </authorList>
    </citation>
    <scope>NUCLEOTIDE SEQUENCE [LARGE SCALE GENOMIC DNA]</scope>
    <source>
        <strain evidence="4">Kwan_BN1</strain>
    </source>
</reference>
<dbReference type="InterPro" id="IPR011043">
    <property type="entry name" value="Gal_Oxase/kelch_b-propeller"/>
</dbReference>
<gene>
    <name evidence="4" type="ORF">EB796_021462</name>
</gene>
<evidence type="ECO:0000256" key="2">
    <source>
        <dbReference type="ARBA" id="ARBA00022737"/>
    </source>
</evidence>
<dbReference type="InterPro" id="IPR006652">
    <property type="entry name" value="Kelch_1"/>
</dbReference>
<dbReference type="PROSITE" id="PS50097">
    <property type="entry name" value="BTB"/>
    <property type="match status" value="2"/>
</dbReference>
<dbReference type="Pfam" id="PF00651">
    <property type="entry name" value="BTB"/>
    <property type="match status" value="2"/>
</dbReference>
<proteinExistence type="predicted"/>
<dbReference type="SMART" id="SM00612">
    <property type="entry name" value="Kelch"/>
    <property type="match status" value="3"/>
</dbReference>
<dbReference type="SUPFAM" id="SSF50965">
    <property type="entry name" value="Galactose oxidase, central domain"/>
    <property type="match status" value="1"/>
</dbReference>
<dbReference type="Gene3D" id="2.120.10.80">
    <property type="entry name" value="Kelch-type beta propeller"/>
    <property type="match status" value="2"/>
</dbReference>
<keyword evidence="2" id="KW-0677">Repeat</keyword>
<dbReference type="SUPFAM" id="SSF54695">
    <property type="entry name" value="POZ domain"/>
    <property type="match status" value="2"/>
</dbReference>
<dbReference type="InterPro" id="IPR015915">
    <property type="entry name" value="Kelch-typ_b-propeller"/>
</dbReference>
<feature type="domain" description="BTB" evidence="3">
    <location>
        <begin position="574"/>
        <end position="643"/>
    </location>
</feature>